<reference evidence="4 5" key="1">
    <citation type="journal article" date="2017" name="Nature">
        <title>The Apostasia genome and the evolution of orchids.</title>
        <authorList>
            <person name="Zhang G.Q."/>
            <person name="Liu K.W."/>
            <person name="Li Z."/>
            <person name="Lohaus R."/>
            <person name="Hsiao Y.Y."/>
            <person name="Niu S.C."/>
            <person name="Wang J.Y."/>
            <person name="Lin Y.C."/>
            <person name="Xu Q."/>
            <person name="Chen L.J."/>
            <person name="Yoshida K."/>
            <person name="Fujiwara S."/>
            <person name="Wang Z.W."/>
            <person name="Zhang Y.Q."/>
            <person name="Mitsuda N."/>
            <person name="Wang M."/>
            <person name="Liu G.H."/>
            <person name="Pecoraro L."/>
            <person name="Huang H.X."/>
            <person name="Xiao X.J."/>
            <person name="Lin M."/>
            <person name="Wu X.Y."/>
            <person name="Wu W.L."/>
            <person name="Chen Y.Y."/>
            <person name="Chang S.B."/>
            <person name="Sakamoto S."/>
            <person name="Ohme-Takagi M."/>
            <person name="Yagi M."/>
            <person name="Zeng S.J."/>
            <person name="Shen C.Y."/>
            <person name="Yeh C.M."/>
            <person name="Luo Y.B."/>
            <person name="Tsai W.C."/>
            <person name="Van de Peer Y."/>
            <person name="Liu Z.J."/>
        </authorList>
    </citation>
    <scope>NUCLEOTIDE SEQUENCE [LARGE SCALE GENOMIC DNA]</scope>
    <source>
        <strain evidence="5">cv. Shenzhen</strain>
        <tissue evidence="4">Stem</tissue>
    </source>
</reference>
<proteinExistence type="predicted"/>
<feature type="chain" id="PRO_5014142828" evidence="2">
    <location>
        <begin position="22"/>
        <end position="306"/>
    </location>
</feature>
<name>A0A2H9ZZ37_9ASPA</name>
<dbReference type="UniPathway" id="UPA00115"/>
<keyword evidence="4" id="KW-0378">Hydrolase</keyword>
<evidence type="ECO:0000256" key="2">
    <source>
        <dbReference type="SAM" id="SignalP"/>
    </source>
</evidence>
<keyword evidence="5" id="KW-1185">Reference proteome</keyword>
<evidence type="ECO:0000259" key="3">
    <source>
        <dbReference type="Pfam" id="PF01182"/>
    </source>
</evidence>
<feature type="signal peptide" evidence="2">
    <location>
        <begin position="1"/>
        <end position="21"/>
    </location>
</feature>
<comment type="pathway">
    <text evidence="1">Carbohydrate degradation; pentose phosphate pathway.</text>
</comment>
<feature type="domain" description="Glucosamine/galactosamine-6-phosphate isomerase" evidence="3">
    <location>
        <begin position="74"/>
        <end position="299"/>
    </location>
</feature>
<dbReference type="GO" id="GO:0006098">
    <property type="term" value="P:pentose-phosphate shunt"/>
    <property type="evidence" value="ECO:0007669"/>
    <property type="project" value="UniProtKB-UniPathway"/>
</dbReference>
<dbReference type="Gene3D" id="3.40.50.1360">
    <property type="match status" value="1"/>
</dbReference>
<dbReference type="EMBL" id="KZ452313">
    <property type="protein sequence ID" value="PKA48569.1"/>
    <property type="molecule type" value="Genomic_DNA"/>
</dbReference>
<dbReference type="STRING" id="1088818.A0A2H9ZZ37"/>
<organism evidence="4 5">
    <name type="scientific">Apostasia shenzhenica</name>
    <dbReference type="NCBI Taxonomy" id="1088818"/>
    <lineage>
        <taxon>Eukaryota</taxon>
        <taxon>Viridiplantae</taxon>
        <taxon>Streptophyta</taxon>
        <taxon>Embryophyta</taxon>
        <taxon>Tracheophyta</taxon>
        <taxon>Spermatophyta</taxon>
        <taxon>Magnoliopsida</taxon>
        <taxon>Liliopsida</taxon>
        <taxon>Asparagales</taxon>
        <taxon>Orchidaceae</taxon>
        <taxon>Apostasioideae</taxon>
        <taxon>Apostasia</taxon>
    </lineage>
</organism>
<dbReference type="EC" id="3.1.1.31" evidence="4"/>
<dbReference type="InterPro" id="IPR039104">
    <property type="entry name" value="6PGL"/>
</dbReference>
<sequence>MAMVEMMMAMIFLAMVGLGSARVIATQQSRQNEFMVAAESLQPKAEIMKTDNNEVPSENQKLMTMKPNMKIFKTEEKLASRLVEHVAALSEEYSTRKGTFTIALSGANLIRNLRNLRSEPHVRSVDWSTWHVFFADEGVQTKMNGGNYETANDVLLSKVPIPESQIHPINGSLDAKKAAGDYHRILKQLIVKGMLDVSPTTMAPRFDLMLLETGGDGHLAALFPGHKLLNETLCVASLDDAPTPPRSRVTFTFPVIDAAANLVIADLGAPEAAAAAQSKAKGSLDSLRPAKMVKLESGEFTQYLVR</sequence>
<dbReference type="Proteomes" id="UP000236161">
    <property type="component" value="Unassembled WGS sequence"/>
</dbReference>
<dbReference type="GO" id="GO:0017057">
    <property type="term" value="F:6-phosphogluconolactonase activity"/>
    <property type="evidence" value="ECO:0007669"/>
    <property type="project" value="UniProtKB-EC"/>
</dbReference>
<dbReference type="AlphaFoldDB" id="A0A2H9ZZ37"/>
<evidence type="ECO:0000256" key="1">
    <source>
        <dbReference type="ARBA" id="ARBA00004959"/>
    </source>
</evidence>
<gene>
    <name evidence="4" type="ORF">AXF42_Ash017468</name>
</gene>
<keyword evidence="2" id="KW-0732">Signal</keyword>
<dbReference type="SUPFAM" id="SSF100950">
    <property type="entry name" value="NagB/RpiA/CoA transferase-like"/>
    <property type="match status" value="1"/>
</dbReference>
<dbReference type="GO" id="GO:0005975">
    <property type="term" value="P:carbohydrate metabolic process"/>
    <property type="evidence" value="ECO:0007669"/>
    <property type="project" value="InterPro"/>
</dbReference>
<dbReference type="OrthoDB" id="432544at2759"/>
<accession>A0A2H9ZZ37</accession>
<dbReference type="InterPro" id="IPR037171">
    <property type="entry name" value="NagB/RpiA_transferase-like"/>
</dbReference>
<dbReference type="PANTHER" id="PTHR11054:SF22">
    <property type="entry name" value="6-PHOSPHOGLUCONOLACTONASE 3, CHLOROPLASTIC"/>
    <property type="match status" value="1"/>
</dbReference>
<protein>
    <submittedName>
        <fullName evidence="4">Putative 6-phosphogluconolactonase 4, chloroplastic</fullName>
        <ecNumber evidence="4">3.1.1.31</ecNumber>
    </submittedName>
</protein>
<evidence type="ECO:0000313" key="5">
    <source>
        <dbReference type="Proteomes" id="UP000236161"/>
    </source>
</evidence>
<dbReference type="PANTHER" id="PTHR11054">
    <property type="entry name" value="6-PHOSPHOGLUCONOLACTONASE"/>
    <property type="match status" value="1"/>
</dbReference>
<evidence type="ECO:0000313" key="4">
    <source>
        <dbReference type="EMBL" id="PKA48569.1"/>
    </source>
</evidence>
<dbReference type="InterPro" id="IPR006148">
    <property type="entry name" value="Glc/Gal-6P_isomerase"/>
</dbReference>
<dbReference type="Pfam" id="PF01182">
    <property type="entry name" value="Glucosamine_iso"/>
    <property type="match status" value="1"/>
</dbReference>